<dbReference type="Pfam" id="PF00027">
    <property type="entry name" value="cNMP_binding"/>
    <property type="match status" value="1"/>
</dbReference>
<gene>
    <name evidence="5" type="ORF">E2493_02380</name>
</gene>
<dbReference type="AlphaFoldDB" id="A0A4Y8ZXF8"/>
<dbReference type="GO" id="GO:0006355">
    <property type="term" value="P:regulation of DNA-templated transcription"/>
    <property type="evidence" value="ECO:0007669"/>
    <property type="project" value="InterPro"/>
</dbReference>
<evidence type="ECO:0000259" key="4">
    <source>
        <dbReference type="PROSITE" id="PS51063"/>
    </source>
</evidence>
<dbReference type="CDD" id="cd00038">
    <property type="entry name" value="CAP_ED"/>
    <property type="match status" value="1"/>
</dbReference>
<keyword evidence="6" id="KW-1185">Reference proteome</keyword>
<dbReference type="InterPro" id="IPR036390">
    <property type="entry name" value="WH_DNA-bd_sf"/>
</dbReference>
<organism evidence="5 6">
    <name type="scientific">Sphingomonas parva</name>
    <dbReference type="NCBI Taxonomy" id="2555898"/>
    <lineage>
        <taxon>Bacteria</taxon>
        <taxon>Pseudomonadati</taxon>
        <taxon>Pseudomonadota</taxon>
        <taxon>Alphaproteobacteria</taxon>
        <taxon>Sphingomonadales</taxon>
        <taxon>Sphingomonadaceae</taxon>
        <taxon>Sphingomonas</taxon>
    </lineage>
</organism>
<dbReference type="InterPro" id="IPR000595">
    <property type="entry name" value="cNMP-bd_dom"/>
</dbReference>
<dbReference type="InterPro" id="IPR018490">
    <property type="entry name" value="cNMP-bd_dom_sf"/>
</dbReference>
<dbReference type="InterPro" id="IPR014710">
    <property type="entry name" value="RmlC-like_jellyroll"/>
</dbReference>
<dbReference type="InterPro" id="IPR012318">
    <property type="entry name" value="HTH_CRP"/>
</dbReference>
<sequence>MLAHARSIHSQIGLLVEEMQLEIGPRRQGLQLFLQRLSLRSDLNGEEREALLALPGQPQRVEAHRDIVGLGDDVDHACLVLDGLVGRFAQLSDGRRQTIGLHSPGDMADLYSLMMPKAPSALHALTKATVLRIPHAALRKLTARYPAVGAAFWRDCVVDGNVMGQWLLNVGRREARGRLAHLICELAVRISRSERPSERSYPIRITQEQLADALGLTSVHVNRTLKALREEGLASLAKGQVHIEDWDALAAAAEFDPSYLGLPESRVATPALSVQGS</sequence>
<dbReference type="Proteomes" id="UP000298213">
    <property type="component" value="Unassembled WGS sequence"/>
</dbReference>
<evidence type="ECO:0000256" key="3">
    <source>
        <dbReference type="ARBA" id="ARBA00023163"/>
    </source>
</evidence>
<dbReference type="PROSITE" id="PS51063">
    <property type="entry name" value="HTH_CRP_2"/>
    <property type="match status" value="1"/>
</dbReference>
<dbReference type="SUPFAM" id="SSF51206">
    <property type="entry name" value="cAMP-binding domain-like"/>
    <property type="match status" value="1"/>
</dbReference>
<dbReference type="Gene3D" id="2.60.120.10">
    <property type="entry name" value="Jelly Rolls"/>
    <property type="match status" value="1"/>
</dbReference>
<keyword evidence="3" id="KW-0804">Transcription</keyword>
<evidence type="ECO:0000313" key="5">
    <source>
        <dbReference type="EMBL" id="TFI60112.1"/>
    </source>
</evidence>
<dbReference type="Gene3D" id="1.10.10.10">
    <property type="entry name" value="Winged helix-like DNA-binding domain superfamily/Winged helix DNA-binding domain"/>
    <property type="match status" value="1"/>
</dbReference>
<dbReference type="SUPFAM" id="SSF46785">
    <property type="entry name" value="Winged helix' DNA-binding domain"/>
    <property type="match status" value="1"/>
</dbReference>
<dbReference type="SMART" id="SM00419">
    <property type="entry name" value="HTH_CRP"/>
    <property type="match status" value="1"/>
</dbReference>
<proteinExistence type="predicted"/>
<keyword evidence="2" id="KW-0238">DNA-binding</keyword>
<name>A0A4Y8ZXF8_9SPHN</name>
<accession>A0A4Y8ZXF8</accession>
<protein>
    <submittedName>
        <fullName evidence="5">Crp/Fnr family transcriptional regulator</fullName>
    </submittedName>
</protein>
<feature type="domain" description="HTH crp-type" evidence="4">
    <location>
        <begin position="173"/>
        <end position="247"/>
    </location>
</feature>
<keyword evidence="1" id="KW-0805">Transcription regulation</keyword>
<evidence type="ECO:0000313" key="6">
    <source>
        <dbReference type="Proteomes" id="UP000298213"/>
    </source>
</evidence>
<dbReference type="GO" id="GO:0003677">
    <property type="term" value="F:DNA binding"/>
    <property type="evidence" value="ECO:0007669"/>
    <property type="project" value="UniProtKB-KW"/>
</dbReference>
<dbReference type="OrthoDB" id="6155297at2"/>
<evidence type="ECO:0000256" key="2">
    <source>
        <dbReference type="ARBA" id="ARBA00023125"/>
    </source>
</evidence>
<evidence type="ECO:0000256" key="1">
    <source>
        <dbReference type="ARBA" id="ARBA00023015"/>
    </source>
</evidence>
<dbReference type="InterPro" id="IPR036388">
    <property type="entry name" value="WH-like_DNA-bd_sf"/>
</dbReference>
<dbReference type="EMBL" id="SPDV01000002">
    <property type="protein sequence ID" value="TFI60112.1"/>
    <property type="molecule type" value="Genomic_DNA"/>
</dbReference>
<reference evidence="5 6" key="1">
    <citation type="submission" date="2019-03" db="EMBL/GenBank/DDBJ databases">
        <title>Genome sequence of Sphingomonas sp. 17J27-24.</title>
        <authorList>
            <person name="Kim M."/>
            <person name="Maeng S."/>
            <person name="Sathiyaraj S."/>
        </authorList>
    </citation>
    <scope>NUCLEOTIDE SEQUENCE [LARGE SCALE GENOMIC DNA]</scope>
    <source>
        <strain evidence="5 6">17J27-24</strain>
    </source>
</reference>
<comment type="caution">
    <text evidence="5">The sequence shown here is derived from an EMBL/GenBank/DDBJ whole genome shotgun (WGS) entry which is preliminary data.</text>
</comment>
<dbReference type="Pfam" id="PF13545">
    <property type="entry name" value="HTH_Crp_2"/>
    <property type="match status" value="1"/>
</dbReference>